<dbReference type="Pfam" id="PF14365">
    <property type="entry name" value="Neprosin_AP"/>
    <property type="match status" value="1"/>
</dbReference>
<dbReference type="OrthoDB" id="1858978at2759"/>
<evidence type="ECO:0000313" key="5">
    <source>
        <dbReference type="RefSeq" id="XP_022982398.1"/>
    </source>
</evidence>
<dbReference type="Gene3D" id="3.90.1320.10">
    <property type="entry name" value="Outer-capsid protein sigma 3, large lobe"/>
    <property type="match status" value="1"/>
</dbReference>
<keyword evidence="1" id="KW-0732">Signal</keyword>
<proteinExistence type="predicted"/>
<evidence type="ECO:0000259" key="2">
    <source>
        <dbReference type="Pfam" id="PF03080"/>
    </source>
</evidence>
<evidence type="ECO:0000259" key="3">
    <source>
        <dbReference type="Pfam" id="PF14365"/>
    </source>
</evidence>
<dbReference type="InterPro" id="IPR053168">
    <property type="entry name" value="Glutamic_endopeptidase"/>
</dbReference>
<dbReference type="InterPro" id="IPR004314">
    <property type="entry name" value="Neprosin"/>
</dbReference>
<dbReference type="RefSeq" id="XP_022982398.1">
    <property type="nucleotide sequence ID" value="XM_023126630.1"/>
</dbReference>
<dbReference type="Pfam" id="PF03080">
    <property type="entry name" value="Neprosin"/>
    <property type="match status" value="1"/>
</dbReference>
<protein>
    <submittedName>
        <fullName evidence="5">Uncharacterized protein LOC111481235</fullName>
    </submittedName>
</protein>
<feature type="chain" id="PRO_5026993063" evidence="1">
    <location>
        <begin position="28"/>
        <end position="266"/>
    </location>
</feature>
<dbReference type="AlphaFoldDB" id="A0A6J1J4Q8"/>
<feature type="domain" description="Neprosin PEP catalytic" evidence="2">
    <location>
        <begin position="193"/>
        <end position="235"/>
    </location>
</feature>
<reference evidence="5" key="1">
    <citation type="submission" date="2025-08" db="UniProtKB">
        <authorList>
            <consortium name="RefSeq"/>
        </authorList>
    </citation>
    <scope>IDENTIFICATION</scope>
    <source>
        <tissue evidence="5">Young leaves</tissue>
    </source>
</reference>
<dbReference type="KEGG" id="cmax:111481235"/>
<dbReference type="InterPro" id="IPR025521">
    <property type="entry name" value="Neprosin_propep"/>
</dbReference>
<keyword evidence="4" id="KW-1185">Reference proteome</keyword>
<dbReference type="GeneID" id="111481235"/>
<dbReference type="PANTHER" id="PTHR31589:SF2">
    <property type="entry name" value="ASLB (DUF239)-RELATED"/>
    <property type="match status" value="1"/>
</dbReference>
<name>A0A6J1J4Q8_CUCMA</name>
<evidence type="ECO:0000256" key="1">
    <source>
        <dbReference type="SAM" id="SignalP"/>
    </source>
</evidence>
<organism evidence="4 5">
    <name type="scientific">Cucurbita maxima</name>
    <name type="common">Pumpkin</name>
    <name type="synonym">Winter squash</name>
    <dbReference type="NCBI Taxonomy" id="3661"/>
    <lineage>
        <taxon>Eukaryota</taxon>
        <taxon>Viridiplantae</taxon>
        <taxon>Streptophyta</taxon>
        <taxon>Embryophyta</taxon>
        <taxon>Tracheophyta</taxon>
        <taxon>Spermatophyta</taxon>
        <taxon>Magnoliopsida</taxon>
        <taxon>eudicotyledons</taxon>
        <taxon>Gunneridae</taxon>
        <taxon>Pentapetalae</taxon>
        <taxon>rosids</taxon>
        <taxon>fabids</taxon>
        <taxon>Cucurbitales</taxon>
        <taxon>Cucurbitaceae</taxon>
        <taxon>Cucurbiteae</taxon>
        <taxon>Cucurbita</taxon>
    </lineage>
</organism>
<dbReference type="PANTHER" id="PTHR31589">
    <property type="entry name" value="PROTEIN, PUTATIVE (DUF239)-RELATED-RELATED"/>
    <property type="match status" value="1"/>
</dbReference>
<sequence length="266" mass="29594">MRNTEHEGKLSAMVALAIAAAILQAHAAIPEMNKSQQLSRQIHKKLKLLNKPAVHTIYSKDGDIIDCVDIYKQTAFDHPALKNHTIHMKPNWAVDMKMVTAQNESFRSNLFQVWQKSGRCPKGTIPIGRVRKEDLLRANSLKNFEKKFPIGGSKLGAEVNRSTAILVTLGYNYIGTYGEINVWNPKVVSCKTLVNPRLYGDTRTRLNLNWTVDSYKSTGCFDLTCSGFVQTNAVALVEPSNPCHQFQVDNNAVIVSSRILNQAIGG</sequence>
<dbReference type="Proteomes" id="UP000504608">
    <property type="component" value="Unplaced"/>
</dbReference>
<feature type="signal peptide" evidence="1">
    <location>
        <begin position="1"/>
        <end position="27"/>
    </location>
</feature>
<evidence type="ECO:0000313" key="4">
    <source>
        <dbReference type="Proteomes" id="UP000504608"/>
    </source>
</evidence>
<gene>
    <name evidence="5" type="primary">LOC111481235</name>
</gene>
<feature type="domain" description="Neprosin activation peptide" evidence="3">
    <location>
        <begin position="56"/>
        <end position="149"/>
    </location>
</feature>
<accession>A0A6J1J4Q8</accession>